<dbReference type="EMBL" id="WHWC01000004">
    <property type="protein sequence ID" value="KAG8383666.1"/>
    <property type="molecule type" value="Genomic_DNA"/>
</dbReference>
<protein>
    <recommendedName>
        <fullName evidence="4">Zinc knuckle CX2CX4HX4C domain-containing protein</fullName>
    </recommendedName>
</protein>
<evidence type="ECO:0000313" key="3">
    <source>
        <dbReference type="Proteomes" id="UP000826271"/>
    </source>
</evidence>
<sequence>MGNHRLCQSGSKCLVTTSLVPSTIPISHCKFGGKAVEVRRSYNGANPMVARMCVEINVLEKLQPDIPIQINGKTFFFKVQYEGIPQYCKICRHRGHAMSACYLRKENNEDDSKKKSTEKVANVEDLREKLNKKRGAGTLKNESKEDDGQNLEKSLTASTSGTKKVDGDVVPETPNSAAASKNDTKSRRVVIDGQNYNVLMHAKDPSNVSLNRMGNMTHKGYMDDMRRERELEAIESPLTNEGTDHQDIFLGEDVEVPYNDGLRVDSEDTESDIP</sequence>
<reference evidence="2" key="1">
    <citation type="submission" date="2019-10" db="EMBL/GenBank/DDBJ databases">
        <authorList>
            <person name="Zhang R."/>
            <person name="Pan Y."/>
            <person name="Wang J."/>
            <person name="Ma R."/>
            <person name="Yu S."/>
        </authorList>
    </citation>
    <scope>NUCLEOTIDE SEQUENCE</scope>
    <source>
        <strain evidence="2">LA-IB0</strain>
        <tissue evidence="2">Leaf</tissue>
    </source>
</reference>
<dbReference type="AlphaFoldDB" id="A0AAV6XKZ9"/>
<feature type="compositionally biased region" description="Polar residues" evidence="1">
    <location>
        <begin position="151"/>
        <end position="162"/>
    </location>
</feature>
<dbReference type="InterPro" id="IPR040256">
    <property type="entry name" value="At4g02000-like"/>
</dbReference>
<accession>A0AAV6XKZ9</accession>
<evidence type="ECO:0008006" key="4">
    <source>
        <dbReference type="Google" id="ProtNLM"/>
    </source>
</evidence>
<dbReference type="Proteomes" id="UP000826271">
    <property type="component" value="Unassembled WGS sequence"/>
</dbReference>
<gene>
    <name evidence="2" type="ORF">BUALT_Bualt04G0037600</name>
</gene>
<dbReference type="PANTHER" id="PTHR31286:SF180">
    <property type="entry name" value="OS10G0362600 PROTEIN"/>
    <property type="match status" value="1"/>
</dbReference>
<organism evidence="2 3">
    <name type="scientific">Buddleja alternifolia</name>
    <dbReference type="NCBI Taxonomy" id="168488"/>
    <lineage>
        <taxon>Eukaryota</taxon>
        <taxon>Viridiplantae</taxon>
        <taxon>Streptophyta</taxon>
        <taxon>Embryophyta</taxon>
        <taxon>Tracheophyta</taxon>
        <taxon>Spermatophyta</taxon>
        <taxon>Magnoliopsida</taxon>
        <taxon>eudicotyledons</taxon>
        <taxon>Gunneridae</taxon>
        <taxon>Pentapetalae</taxon>
        <taxon>asterids</taxon>
        <taxon>lamiids</taxon>
        <taxon>Lamiales</taxon>
        <taxon>Scrophulariaceae</taxon>
        <taxon>Buddlejeae</taxon>
        <taxon>Buddleja</taxon>
    </lineage>
</organism>
<feature type="region of interest" description="Disordered" evidence="1">
    <location>
        <begin position="129"/>
        <end position="184"/>
    </location>
</feature>
<keyword evidence="3" id="KW-1185">Reference proteome</keyword>
<comment type="caution">
    <text evidence="2">The sequence shown here is derived from an EMBL/GenBank/DDBJ whole genome shotgun (WGS) entry which is preliminary data.</text>
</comment>
<name>A0AAV6XKZ9_9LAMI</name>
<proteinExistence type="predicted"/>
<evidence type="ECO:0000313" key="2">
    <source>
        <dbReference type="EMBL" id="KAG8383666.1"/>
    </source>
</evidence>
<evidence type="ECO:0000256" key="1">
    <source>
        <dbReference type="SAM" id="MobiDB-lite"/>
    </source>
</evidence>
<dbReference type="PANTHER" id="PTHR31286">
    <property type="entry name" value="GLYCINE-RICH CELL WALL STRUCTURAL PROTEIN 1.8-LIKE"/>
    <property type="match status" value="1"/>
</dbReference>